<dbReference type="EMBL" id="CAUWAG010000003">
    <property type="protein sequence ID" value="CAJ2500757.1"/>
    <property type="molecule type" value="Genomic_DNA"/>
</dbReference>
<reference evidence="2" key="1">
    <citation type="submission" date="2023-10" db="EMBL/GenBank/DDBJ databases">
        <authorList>
            <person name="Hackl T."/>
        </authorList>
    </citation>
    <scope>NUCLEOTIDE SEQUENCE</scope>
</reference>
<dbReference type="AlphaFoldDB" id="A0AAI8VA02"/>
<gene>
    <name evidence="2" type="ORF">KHLLAP_LOCUS1225</name>
</gene>
<proteinExistence type="predicted"/>
<dbReference type="Proteomes" id="UP001295740">
    <property type="component" value="Unassembled WGS sequence"/>
</dbReference>
<accession>A0AAI8VA02</accession>
<comment type="caution">
    <text evidence="2">The sequence shown here is derived from an EMBL/GenBank/DDBJ whole genome shotgun (WGS) entry which is preliminary data.</text>
</comment>
<evidence type="ECO:0000313" key="3">
    <source>
        <dbReference type="Proteomes" id="UP001295740"/>
    </source>
</evidence>
<name>A0AAI8VA02_9PEZI</name>
<evidence type="ECO:0000313" key="2">
    <source>
        <dbReference type="EMBL" id="CAJ2500757.1"/>
    </source>
</evidence>
<keyword evidence="3" id="KW-1185">Reference proteome</keyword>
<feature type="region of interest" description="Disordered" evidence="1">
    <location>
        <begin position="52"/>
        <end position="73"/>
    </location>
</feature>
<protein>
    <submittedName>
        <fullName evidence="2">Uu.00g036100.m01.CDS01</fullName>
    </submittedName>
</protein>
<evidence type="ECO:0000256" key="1">
    <source>
        <dbReference type="SAM" id="MobiDB-lite"/>
    </source>
</evidence>
<sequence>MVQRDDIRDIDLSLRFKHGKHTVFLFVDPMQPFSNLQQELLDILKERYPDGLTTAVEPPKQTQVPDDPSRIIFATPKTPLDLSQGWKPLDVGEDDTPVSKGLKNGGIVAFAIRSEEADEDEDVAFEVEVPVYDEEEYVEEQ</sequence>
<organism evidence="2 3">
    <name type="scientific">Anthostomella pinea</name>
    <dbReference type="NCBI Taxonomy" id="933095"/>
    <lineage>
        <taxon>Eukaryota</taxon>
        <taxon>Fungi</taxon>
        <taxon>Dikarya</taxon>
        <taxon>Ascomycota</taxon>
        <taxon>Pezizomycotina</taxon>
        <taxon>Sordariomycetes</taxon>
        <taxon>Xylariomycetidae</taxon>
        <taxon>Xylariales</taxon>
        <taxon>Xylariaceae</taxon>
        <taxon>Anthostomella</taxon>
    </lineage>
</organism>